<feature type="region of interest" description="Disordered" evidence="1">
    <location>
        <begin position="42"/>
        <end position="72"/>
    </location>
</feature>
<dbReference type="KEGG" id="tbi:Tbis_2378"/>
<dbReference type="Proteomes" id="UP000006640">
    <property type="component" value="Chromosome"/>
</dbReference>
<dbReference type="EMBL" id="CP001874">
    <property type="protein sequence ID" value="ADG89083.1"/>
    <property type="molecule type" value="Genomic_DNA"/>
</dbReference>
<dbReference type="HOGENOM" id="CLU_1592696_0_0_11"/>
<gene>
    <name evidence="2" type="ordered locus">Tbis_2378</name>
</gene>
<accession>D6Y3Y1</accession>
<evidence type="ECO:0000256" key="1">
    <source>
        <dbReference type="SAM" id="MobiDB-lite"/>
    </source>
</evidence>
<evidence type="ECO:0000313" key="2">
    <source>
        <dbReference type="EMBL" id="ADG89083.1"/>
    </source>
</evidence>
<name>D6Y3Y1_THEBD</name>
<reference evidence="2 3" key="1">
    <citation type="submission" date="2010-01" db="EMBL/GenBank/DDBJ databases">
        <title>The complete genome of Thermobispora bispora DSM 43833.</title>
        <authorList>
            <consortium name="US DOE Joint Genome Institute (JGI-PGF)"/>
            <person name="Lucas S."/>
            <person name="Copeland A."/>
            <person name="Lapidus A."/>
            <person name="Glavina del Rio T."/>
            <person name="Dalin E."/>
            <person name="Tice H."/>
            <person name="Bruce D."/>
            <person name="Goodwin L."/>
            <person name="Pitluck S."/>
            <person name="Kyrpides N."/>
            <person name="Mavromatis K."/>
            <person name="Ivanova N."/>
            <person name="Mikhailova N."/>
            <person name="Chertkov O."/>
            <person name="Brettin T."/>
            <person name="Detter J.C."/>
            <person name="Han C."/>
            <person name="Larimer F."/>
            <person name="Land M."/>
            <person name="Hauser L."/>
            <person name="Markowitz V."/>
            <person name="Cheng J.-F."/>
            <person name="Hugenholtz P."/>
            <person name="Woyke T."/>
            <person name="Wu D."/>
            <person name="Jando M."/>
            <person name="Schneider S."/>
            <person name="Klenk H.-P."/>
            <person name="Eisen J.A."/>
        </authorList>
    </citation>
    <scope>NUCLEOTIDE SEQUENCE [LARGE SCALE GENOMIC DNA]</scope>
    <source>
        <strain evidence="3">ATCC 19993 / DSM 43833 / CBS 139.67 / JCM 10125 / KCTC 9307 / NBRC 14880 / R51</strain>
    </source>
</reference>
<evidence type="ECO:0000313" key="3">
    <source>
        <dbReference type="Proteomes" id="UP000006640"/>
    </source>
</evidence>
<proteinExistence type="predicted"/>
<dbReference type="eggNOG" id="ENOG50342XA">
    <property type="taxonomic scope" value="Bacteria"/>
</dbReference>
<dbReference type="RefSeq" id="WP_013132616.1">
    <property type="nucleotide sequence ID" value="NC_014165.1"/>
</dbReference>
<dbReference type="OrthoDB" id="3542548at2"/>
<organism evidence="2 3">
    <name type="scientific">Thermobispora bispora (strain ATCC 19993 / DSM 43833 / CBS 139.67 / JCM 10125 / KCTC 9307 / NBRC 14880 / R51)</name>
    <dbReference type="NCBI Taxonomy" id="469371"/>
    <lineage>
        <taxon>Bacteria</taxon>
        <taxon>Bacillati</taxon>
        <taxon>Actinomycetota</taxon>
        <taxon>Actinomycetes</taxon>
        <taxon>Streptosporangiales</taxon>
        <taxon>Streptosporangiaceae</taxon>
        <taxon>Thermobispora</taxon>
    </lineage>
</organism>
<dbReference type="AlphaFoldDB" id="D6Y3Y1"/>
<keyword evidence="3" id="KW-1185">Reference proteome</keyword>
<protein>
    <submittedName>
        <fullName evidence="2">Uncharacterized protein</fullName>
    </submittedName>
</protein>
<dbReference type="STRING" id="469371.Tbis_2378"/>
<sequence length="162" mass="16182">MTDEYLIAAMRLGAGVDPVPGHVSAAARAAFALRLPGGVPADPVPLGAPPGARTADAGGPGTGSAPGDPAATGRVYRCSAGGLTIDLEVSVADGRLEVAGQVSPRPGPGTLIEVRTPQGGTVRAPTASGQFAVAGLPPGWVSVVCHRPGRPPVFTRWLRVRA</sequence>